<keyword evidence="1" id="KW-0156">Chromatin regulator</keyword>
<dbReference type="SMART" id="SM01408">
    <property type="entry name" value="ING"/>
    <property type="match status" value="1"/>
</dbReference>
<feature type="site" description="Histone H3K4me3 binding" evidence="2">
    <location>
        <position position="648"/>
    </location>
</feature>
<feature type="site" description="Histone H3K4me3 binding" evidence="2">
    <location>
        <position position="672"/>
    </location>
</feature>
<dbReference type="Gene3D" id="6.10.140.1740">
    <property type="match status" value="1"/>
</dbReference>
<feature type="region of interest" description="Disordered" evidence="3">
    <location>
        <begin position="1"/>
        <end position="39"/>
    </location>
</feature>
<dbReference type="Proteomes" id="UP000037035">
    <property type="component" value="Unassembled WGS sequence"/>
</dbReference>
<accession>A0A0L6UPA8</accession>
<feature type="compositionally biased region" description="Gly residues" evidence="3">
    <location>
        <begin position="516"/>
        <end position="526"/>
    </location>
</feature>
<proteinExistence type="predicted"/>
<dbReference type="GO" id="GO:0006355">
    <property type="term" value="P:regulation of DNA-templated transcription"/>
    <property type="evidence" value="ECO:0007669"/>
    <property type="project" value="TreeGrafter"/>
</dbReference>
<dbReference type="InterPro" id="IPR013083">
    <property type="entry name" value="Znf_RING/FYVE/PHD"/>
</dbReference>
<dbReference type="Gene3D" id="3.30.40.10">
    <property type="entry name" value="Zinc/RING finger domain, C3HC4 (zinc finger)"/>
    <property type="match status" value="1"/>
</dbReference>
<evidence type="ECO:0000313" key="6">
    <source>
        <dbReference type="Proteomes" id="UP000037035"/>
    </source>
</evidence>
<dbReference type="Pfam" id="PF12998">
    <property type="entry name" value="ING"/>
    <property type="match status" value="1"/>
</dbReference>
<evidence type="ECO:0000256" key="2">
    <source>
        <dbReference type="PIRSR" id="PIRSR628651-50"/>
    </source>
</evidence>
<dbReference type="InterPro" id="IPR024610">
    <property type="entry name" value="ING_N_histone-binding"/>
</dbReference>
<dbReference type="InterPro" id="IPR028651">
    <property type="entry name" value="ING_fam"/>
</dbReference>
<keyword evidence="6" id="KW-1185">Reference proteome</keyword>
<feature type="compositionally biased region" description="Low complexity" evidence="3">
    <location>
        <begin position="7"/>
        <end position="22"/>
    </location>
</feature>
<comment type="caution">
    <text evidence="5">The sequence shown here is derived from an EMBL/GenBank/DDBJ whole genome shotgun (WGS) entry which is preliminary data.</text>
</comment>
<dbReference type="GO" id="GO:0005634">
    <property type="term" value="C:nucleus"/>
    <property type="evidence" value="ECO:0007669"/>
    <property type="project" value="TreeGrafter"/>
</dbReference>
<evidence type="ECO:0000256" key="3">
    <source>
        <dbReference type="SAM" id="MobiDB-lite"/>
    </source>
</evidence>
<organism evidence="5 6">
    <name type="scientific">Puccinia sorghi</name>
    <dbReference type="NCBI Taxonomy" id="27349"/>
    <lineage>
        <taxon>Eukaryota</taxon>
        <taxon>Fungi</taxon>
        <taxon>Dikarya</taxon>
        <taxon>Basidiomycota</taxon>
        <taxon>Pucciniomycotina</taxon>
        <taxon>Pucciniomycetes</taxon>
        <taxon>Pucciniales</taxon>
        <taxon>Pucciniaceae</taxon>
        <taxon>Puccinia</taxon>
    </lineage>
</organism>
<evidence type="ECO:0000313" key="5">
    <source>
        <dbReference type="EMBL" id="KNZ50344.1"/>
    </source>
</evidence>
<gene>
    <name evidence="5" type="ORF">VP01_447g2</name>
</gene>
<dbReference type="PANTHER" id="PTHR10333:SF42">
    <property type="entry name" value="INHIBITOR OF GROWTH PROTEIN 5"/>
    <property type="match status" value="1"/>
</dbReference>
<feature type="region of interest" description="Disordered" evidence="3">
    <location>
        <begin position="381"/>
        <end position="422"/>
    </location>
</feature>
<feature type="site" description="Histone H3K4me3 binding" evidence="2">
    <location>
        <position position="664"/>
    </location>
</feature>
<dbReference type="GO" id="GO:0006325">
    <property type="term" value="P:chromatin organization"/>
    <property type="evidence" value="ECO:0007669"/>
    <property type="project" value="UniProtKB-KW"/>
</dbReference>
<feature type="compositionally biased region" description="Polar residues" evidence="3">
    <location>
        <begin position="382"/>
        <end position="394"/>
    </location>
</feature>
<feature type="compositionally biased region" description="Basic and acidic residues" evidence="3">
    <location>
        <begin position="28"/>
        <end position="39"/>
    </location>
</feature>
<feature type="compositionally biased region" description="Polar residues" evidence="3">
    <location>
        <begin position="200"/>
        <end position="210"/>
    </location>
</feature>
<reference evidence="5 6" key="1">
    <citation type="submission" date="2015-08" db="EMBL/GenBank/DDBJ databases">
        <title>Next Generation Sequencing and Analysis of the Genome of Puccinia sorghi L Schw, the Causal Agent of Maize Common Rust.</title>
        <authorList>
            <person name="Rochi L."/>
            <person name="Burguener G."/>
            <person name="Darino M."/>
            <person name="Turjanski A."/>
            <person name="Kreff E."/>
            <person name="Dieguez M.J."/>
            <person name="Sacco F."/>
        </authorList>
    </citation>
    <scope>NUCLEOTIDE SEQUENCE [LARGE SCALE GENOMIC DNA]</scope>
    <source>
        <strain evidence="5 6">RO10H11247</strain>
    </source>
</reference>
<dbReference type="OrthoDB" id="2504200at2759"/>
<feature type="compositionally biased region" description="Polar residues" evidence="3">
    <location>
        <begin position="327"/>
        <end position="346"/>
    </location>
</feature>
<sequence length="1500" mass="166594">MPPKLATTNDSNSNRNNNSRTNPIEQPTEQHEHHKTKKSDLQNHRFAIEAFAESVHLIQGFADTLDAIPPSLTRSLSDLKELDAVLSTPLNQLNTTLVQLINSLKHPQSLEPSQRLQLLRNMMSDIESYRLGAQDKIRVANGTCESVNILTVPLQLDTTTSLLISSLPPSLESRIPPSTFPTGYPKLSGSLRSKPIGGVWQNSNLSNTQQPSPPSIPTREFINFHQDSPVRQVYHHPNPNRPFDPQAPLTKRPRLGQSNPPDDDSSFVRRDQADVGGRSSRLLDQHIYSQSVLDKHRVEAQDDHHHHHPSEPRAGNPQYDHHLGARSGNSTGATSSTLARQHSQLGLASPSANNNLNAPISKNKRTRISCGMADAEAEECSNPGTRLNATSQQPAAVGLKKRVRKSNPIGSSGKNADRLAPNLEDPVGDLARMTDQKAGGTFTAASPHANKASTIPFAGGTTRKTGAGGVRQTIGNPSKAADGAPVVTKRAYTKRSGLGNTATAAGGSKGKRGNGKKSGVGAGNEGGSSVETGKESGTRSKADQVVGERGRKGAGTKEGLRLEDVVEGGGGNGKGRGRKAGPTLGDIGTLSRRGGGGPAGENEEVGSHVGGDEWEDLVSQGMVLKGQSTDGGVQPSSESNHSSSAKAYCICRGEVYGDRMVACDNSECPIEWVRFLELILNMKNIRRDLAVLHKQFTSFQAEHQKKKNIYIYIYIKFSINMSKSLRLLIQQALQHGHLNPNTFNQLAKKEHSQHTLLLFGSLLLNQQHKANYHLNQITLKHQQQPQQDFDQNLFKVCGLIGRGMGMMRRVINAQIKNNTPSQPIMEAYIENLVRWAHIESAWSLLQNRFDFGPNIHLASQAQAIGGRFYRRLSRIKHKKQEPSLLWKPTQSAYSSLLSIYLILNRTDIALQLISTTKTSCWDQPTALIICAQASSSSSSSSSITRQETLTQEHSPHTGPITTAVLAKYIYQREGPTAFINWIKKQNSSNRLLLSAWLDILLSPTTEPPLEPIQLAEWIQRMYQHDLLGERELEKYLRYTREWLEIQSIHHIRRTNHRHSSTSSSIAIDPNDPRLGYPQLINLFQKVYHHQDSSSSSSSSSETDFLRPSTIVVSEMIRILALIGTPPEKLNRLMDREMNENQAQIRSTHMIGLAWSRIVNQDLVGLNTLIDKEMKLKYKLVLTGLLTTIILAGLIAIRAPKPIIIKMSQKLIEQCPTTSNHHHNAQPDGMESYLNLIKAAEAVGDLIMIKELHESMLAEYGRSNAHPWVDIDYLNLMMQVYMKLNEPLLAQTEIFLSLEYLEEHYLEISSSSIAPPNTSCCEDTKRFLSSGVLQSFLESQASSKLIDHRDCRYHDHQKEKGEGMEEMVKYEKFLGSLRRSGMQISKKLESLGRLRRILSSRSSSGKKGEQEWLAARQVQIDARIAAFVQAQDLNLRLVERFQSFLLPHHSNPDIPPENSGLDLPNPSRHHRHLRHTHPNYRDHQWNQAMSLGLGLIRKLLG</sequence>
<feature type="compositionally biased region" description="Basic and acidic residues" evidence="3">
    <location>
        <begin position="532"/>
        <end position="551"/>
    </location>
</feature>
<feature type="region of interest" description="Disordered" evidence="3">
    <location>
        <begin position="198"/>
        <end position="285"/>
    </location>
</feature>
<evidence type="ECO:0000259" key="4">
    <source>
        <dbReference type="SMART" id="SM01408"/>
    </source>
</evidence>
<evidence type="ECO:0000256" key="1">
    <source>
        <dbReference type="ARBA" id="ARBA00022853"/>
    </source>
</evidence>
<dbReference type="STRING" id="27349.A0A0L6UPA8"/>
<dbReference type="PANTHER" id="PTHR10333">
    <property type="entry name" value="INHIBITOR OF GROWTH PROTEIN"/>
    <property type="match status" value="1"/>
</dbReference>
<name>A0A0L6UPA8_9BASI</name>
<protein>
    <recommendedName>
        <fullName evidence="4">Inhibitor of growth protein N-terminal histone-binding domain-containing protein</fullName>
    </recommendedName>
</protein>
<dbReference type="VEuPathDB" id="FungiDB:VP01_447g2"/>
<feature type="site" description="Histone H3K4me3 binding" evidence="2">
    <location>
        <position position="660"/>
    </location>
</feature>
<feature type="region of interest" description="Disordered" evidence="3">
    <location>
        <begin position="441"/>
        <end position="606"/>
    </location>
</feature>
<feature type="region of interest" description="Disordered" evidence="3">
    <location>
        <begin position="298"/>
        <end position="360"/>
    </location>
</feature>
<feature type="compositionally biased region" description="Low complexity" evidence="3">
    <location>
        <begin position="347"/>
        <end position="359"/>
    </location>
</feature>
<feature type="domain" description="Inhibitor of growth protein N-terminal histone-binding" evidence="4">
    <location>
        <begin position="57"/>
        <end position="161"/>
    </location>
</feature>
<dbReference type="EMBL" id="LAVV01009590">
    <property type="protein sequence ID" value="KNZ50344.1"/>
    <property type="molecule type" value="Genomic_DNA"/>
</dbReference>